<evidence type="ECO:0000313" key="3">
    <source>
        <dbReference type="Proteomes" id="UP000249340"/>
    </source>
</evidence>
<keyword evidence="3" id="KW-1185">Reference proteome</keyword>
<organism evidence="2 3">
    <name type="scientific">Peterkaempfera bronchialis</name>
    <dbReference type="NCBI Taxonomy" id="2126346"/>
    <lineage>
        <taxon>Bacteria</taxon>
        <taxon>Bacillati</taxon>
        <taxon>Actinomycetota</taxon>
        <taxon>Actinomycetes</taxon>
        <taxon>Kitasatosporales</taxon>
        <taxon>Streptomycetaceae</taxon>
        <taxon>Peterkaempfera</taxon>
    </lineage>
</organism>
<feature type="transmembrane region" description="Helical" evidence="1">
    <location>
        <begin position="176"/>
        <end position="199"/>
    </location>
</feature>
<dbReference type="AlphaFoldDB" id="A0A345SY91"/>
<dbReference type="RefSeq" id="WP_111492364.1">
    <property type="nucleotide sequence ID" value="NZ_CP031264.1"/>
</dbReference>
<proteinExistence type="predicted"/>
<sequence>MPVPPEAAAAPPRSGVIHNIGYRNYTGPRLGRGYATRSLLVHSLRGAYGLGRSAKSKVLPMVLLAAMCLPALILVALAVSLDRDELPVDPAAYVSNTSTLLGLFLAAQAPVALSRDLRFMTVPLYFSRPLTRTDYVRAKFGAMTAALLVLTALPVVILYAGALLAGMDVGHNTAQALYGLGTALLYSVLYAAIGLLVAATTPRRGFGVAAIIGVLIVSTSVAGIAWALFHSSGHAAAANWAGLLSPSTLVDSLSTWLFRLPHSAGPSWPPSTGAGVVFLAEFAVITAAAYALLLRRYRKF</sequence>
<feature type="transmembrane region" description="Helical" evidence="1">
    <location>
        <begin position="58"/>
        <end position="79"/>
    </location>
</feature>
<keyword evidence="1" id="KW-1133">Transmembrane helix</keyword>
<protein>
    <submittedName>
        <fullName evidence="2">ABC transporter permease</fullName>
    </submittedName>
</protein>
<evidence type="ECO:0000256" key="1">
    <source>
        <dbReference type="SAM" id="Phobius"/>
    </source>
</evidence>
<gene>
    <name evidence="2" type="ORF">C7M71_015945</name>
</gene>
<feature type="transmembrane region" description="Helical" evidence="1">
    <location>
        <begin position="91"/>
        <end position="113"/>
    </location>
</feature>
<feature type="transmembrane region" description="Helical" evidence="1">
    <location>
        <begin position="140"/>
        <end position="164"/>
    </location>
</feature>
<accession>A0A345SY91</accession>
<dbReference type="KEGG" id="stri:C7M71_015945"/>
<keyword evidence="1" id="KW-0812">Transmembrane</keyword>
<dbReference type="EMBL" id="CP031264">
    <property type="protein sequence ID" value="AXI78696.1"/>
    <property type="molecule type" value="Genomic_DNA"/>
</dbReference>
<evidence type="ECO:0000313" key="2">
    <source>
        <dbReference type="EMBL" id="AXI78696.1"/>
    </source>
</evidence>
<feature type="transmembrane region" description="Helical" evidence="1">
    <location>
        <begin position="273"/>
        <end position="294"/>
    </location>
</feature>
<feature type="transmembrane region" description="Helical" evidence="1">
    <location>
        <begin position="206"/>
        <end position="229"/>
    </location>
</feature>
<dbReference type="OrthoDB" id="5495463at2"/>
<dbReference type="Proteomes" id="UP000249340">
    <property type="component" value="Chromosome"/>
</dbReference>
<name>A0A345SY91_9ACTN</name>
<reference evidence="3" key="1">
    <citation type="submission" date="2018-07" db="EMBL/GenBank/DDBJ databases">
        <title>Streptacidiphilus bronchialis DSM 106435 chromosome.</title>
        <authorList>
            <person name="Batra D."/>
            <person name="Gulvik C.A."/>
        </authorList>
    </citation>
    <scope>NUCLEOTIDE SEQUENCE [LARGE SCALE GENOMIC DNA]</scope>
    <source>
        <strain evidence="3">DSM 106435</strain>
    </source>
</reference>
<keyword evidence="1" id="KW-0472">Membrane</keyword>